<feature type="domain" description="Carrier" evidence="7">
    <location>
        <begin position="4635"/>
        <end position="4710"/>
    </location>
</feature>
<dbReference type="Gene3D" id="3.40.50.1820">
    <property type="entry name" value="alpha/beta hydrolase"/>
    <property type="match status" value="1"/>
</dbReference>
<dbReference type="SUPFAM" id="SSF56801">
    <property type="entry name" value="Acetyl-CoA synthetase-like"/>
    <property type="match status" value="6"/>
</dbReference>
<dbReference type="InterPro" id="IPR045851">
    <property type="entry name" value="AMP-bd_C_sf"/>
</dbReference>
<evidence type="ECO:0000256" key="4">
    <source>
        <dbReference type="ARBA" id="ARBA00022737"/>
    </source>
</evidence>
<evidence type="ECO:0000313" key="8">
    <source>
        <dbReference type="EMBL" id="WLQ59296.1"/>
    </source>
</evidence>
<dbReference type="CDD" id="cd05930">
    <property type="entry name" value="A_NRPS"/>
    <property type="match status" value="1"/>
</dbReference>
<feature type="domain" description="Carrier" evidence="7">
    <location>
        <begin position="2000"/>
        <end position="2075"/>
    </location>
</feature>
<gene>
    <name evidence="8" type="ORF">P8A19_29475</name>
</gene>
<feature type="domain" description="Carrier" evidence="7">
    <location>
        <begin position="6774"/>
        <end position="6848"/>
    </location>
</feature>
<evidence type="ECO:0000256" key="2">
    <source>
        <dbReference type="ARBA" id="ARBA00022450"/>
    </source>
</evidence>
<organism evidence="8 9">
    <name type="scientific">Streptomyces poriferorum</name>
    <dbReference type="NCBI Taxonomy" id="2798799"/>
    <lineage>
        <taxon>Bacteria</taxon>
        <taxon>Bacillati</taxon>
        <taxon>Actinomycetota</taxon>
        <taxon>Actinomycetes</taxon>
        <taxon>Kitasatosporales</taxon>
        <taxon>Streptomycetaceae</taxon>
        <taxon>Streptomyces</taxon>
    </lineage>
</organism>
<feature type="domain" description="Carrier" evidence="7">
    <location>
        <begin position="961"/>
        <end position="1035"/>
    </location>
</feature>
<dbReference type="Pfam" id="PF13193">
    <property type="entry name" value="AMP-binding_C"/>
    <property type="match status" value="6"/>
</dbReference>
<feature type="region of interest" description="Disordered" evidence="6">
    <location>
        <begin position="6001"/>
        <end position="6022"/>
    </location>
</feature>
<dbReference type="NCBIfam" id="TIGR01733">
    <property type="entry name" value="AA-adenyl-dom"/>
    <property type="match status" value="6"/>
</dbReference>
<dbReference type="EMBL" id="CP120988">
    <property type="protein sequence ID" value="WLQ59296.1"/>
    <property type="molecule type" value="Genomic_DNA"/>
</dbReference>
<dbReference type="InterPro" id="IPR023213">
    <property type="entry name" value="CAT-like_dom_sf"/>
</dbReference>
<dbReference type="InterPro" id="IPR036736">
    <property type="entry name" value="ACP-like_sf"/>
</dbReference>
<keyword evidence="9" id="KW-1185">Reference proteome</keyword>
<dbReference type="InterPro" id="IPR020806">
    <property type="entry name" value="PKS_PP-bd"/>
</dbReference>
<keyword evidence="2" id="KW-0596">Phosphopantetheine</keyword>
<proteinExistence type="predicted"/>
<dbReference type="InterPro" id="IPR010060">
    <property type="entry name" value="NRPS_synth"/>
</dbReference>
<dbReference type="InterPro" id="IPR009081">
    <property type="entry name" value="PP-bd_ACP"/>
</dbReference>
<dbReference type="Proteomes" id="UP001235744">
    <property type="component" value="Chromosome"/>
</dbReference>
<dbReference type="Gene3D" id="2.30.38.10">
    <property type="entry name" value="Luciferase, Domain 3"/>
    <property type="match status" value="6"/>
</dbReference>
<evidence type="ECO:0000256" key="1">
    <source>
        <dbReference type="ARBA" id="ARBA00001957"/>
    </source>
</evidence>
<dbReference type="CDD" id="cd19543">
    <property type="entry name" value="DCL_NRPS"/>
    <property type="match status" value="2"/>
</dbReference>
<dbReference type="InterPro" id="IPR010071">
    <property type="entry name" value="AA_adenyl_dom"/>
</dbReference>
<dbReference type="InterPro" id="IPR001242">
    <property type="entry name" value="Condensation_dom"/>
</dbReference>
<dbReference type="PROSITE" id="PS50075">
    <property type="entry name" value="CARRIER"/>
    <property type="match status" value="6"/>
</dbReference>
<keyword evidence="5" id="KW-0045">Antibiotic biosynthesis</keyword>
<keyword evidence="4" id="KW-0677">Repeat</keyword>
<feature type="domain" description="Carrier" evidence="7">
    <location>
        <begin position="3071"/>
        <end position="3145"/>
    </location>
</feature>
<dbReference type="Pfam" id="PF00501">
    <property type="entry name" value="AMP-binding"/>
    <property type="match status" value="6"/>
</dbReference>
<dbReference type="CDD" id="cd12117">
    <property type="entry name" value="A_NRPS_Srf_like"/>
    <property type="match status" value="1"/>
</dbReference>
<dbReference type="SUPFAM" id="SSF52777">
    <property type="entry name" value="CoA-dependent acyltransferases"/>
    <property type="match status" value="16"/>
</dbReference>
<dbReference type="CDD" id="cd19534">
    <property type="entry name" value="E_NRPS"/>
    <property type="match status" value="1"/>
</dbReference>
<dbReference type="CDD" id="cd17652">
    <property type="entry name" value="A_NRPS_CmdD_like"/>
    <property type="match status" value="1"/>
</dbReference>
<name>A0ABY9J030_9ACTN</name>
<dbReference type="InterPro" id="IPR020845">
    <property type="entry name" value="AMP-binding_CS"/>
</dbReference>
<dbReference type="PROSITE" id="PS00012">
    <property type="entry name" value="PHOSPHOPANTETHEINE"/>
    <property type="match status" value="4"/>
</dbReference>
<feature type="domain" description="Carrier" evidence="7">
    <location>
        <begin position="5705"/>
        <end position="5781"/>
    </location>
</feature>
<dbReference type="Gene3D" id="3.30.559.10">
    <property type="entry name" value="Chloramphenicol acetyltransferase-like domain"/>
    <property type="match status" value="8"/>
</dbReference>
<evidence type="ECO:0000256" key="5">
    <source>
        <dbReference type="ARBA" id="ARBA00023194"/>
    </source>
</evidence>
<protein>
    <submittedName>
        <fullName evidence="8">Non-ribosomal peptide synthase/polyketide synthase</fullName>
    </submittedName>
</protein>
<dbReference type="InterPro" id="IPR029058">
    <property type="entry name" value="AB_hydrolase_fold"/>
</dbReference>
<sequence length="7355" mass="788452">MSEHGSVRQAVSAAQMGIWVAQQLAPDSPLYNCATCFRIDGRIDHALLAEAVRRTVAETDALRARFDDDGDEPHQIVEPAGEVPVRFVDVSTAADPDAAARAWMDDDLSVPADPRAGQLYTHALFELGDDRTLFYFRHHHLVLDGYGQTLYLRRLAHTYTALAAGQEPAPTRIRPLAELLGKDAQYRASAQHDKDRTYWLDLFGETPESSTLTGRTAEPSPKPLRRSVRLTSGQLAGLRGSGRWSLVLVAAVAAYTHRLTSTADVVVGLPMTARADALALTTPAMLANEVPLRFAVAPGLSLADLVRQATAQVNGALRHQRYRGEDLHRELNLSGGTGGLSSVMVNAMSFGQEISFGGLGTVMHPLSTGPVRDLSVTSFGDPMGDEGVRLDFDGNPALYTEAELAAHQDRFIAFLTALAADPAAPLSAIGLLGESERERVLEQWNDTGRPLPGASLPELFEARARTAPDAVAVLHRESRLTYGELNARANQLARLLTGRGVGPEQYVAVALPRSTDLVVALLAVLKTGAAYLPVDPEYPTDRIAYVLDDARPSLLLTCDELADRMPATGVERILLDQVRTGALPTADLTQGERTAGVRGDHPAYVIYTSGSTGRPKGVEVTRAALDNFLAAMQDRIPLTEHDRLLAVTTLGFDIAGLELYLPLLSGAAAVVADRDAVRDVEALGALIRHTGATVMQATPSLWHALAAEDATALTGLRVLVGGEALPTELARTLTGHAVSVTNLYGPTETTVWSTAATVTADAAVSIGRPVLNTRVYVLDHALHPVPAGVPGDLYIAGSGLARGYRGRPDLTAERFVADPFGAPGTRMYRTGDLVRWTADGQLMYERRADDQVKLRGFRIELGEIESVLLRHPAVGRAAVIVREDRPGDRRLVAYLVPADGTGDAEAGTDELRAHLAASLPDYMVPAGFVTLPALPLTPNGKLDRRALPAPEYGTGDTQGRGPRTAQEDTLCALAAEILGAAALSIDDNFFERGGDSIMATRLVARARRAGLLFTARDVFRHRTVAGLAGVLTVADRPDETPAAPADLGITPADLAQAREAVPGAVDVLPLTPLQEGLYFHHQFDTTGLDYYNAQLVLEFRGTLDPAALRAATDTVLTRHASLRAGFHQSESGRALAVLAAEARAPWREVDLTDRAEPEREAACEALLDEDRWTRFDLSRPPLVRLTLVRLTPDRTVLVLTNHHIILDGWSLPLVVRDVLALYAAGTAGQDATGLPEVRPYRDYLDWLAVQDRDQAVKAWSAALAGVDEPTRLAAPVPGATPAAQKRVEFSLSEETTALLARTARTVGVTPNTVVQAAWAVVLGRLTGRDDVVFGVTTAGRPGSLHGAESMVGLFVNTLPLRAALRPAEPVGDFLRRLQDEQAELVEHQHIGLTEIQQAVGAGELFDTLTVFENFPLDRATINTLADDGGLTVEGAEIRGGTHYALGLAAVPGDRMAFRLDYRPDLVDTAYAEQVSERFRFVVEQLLADVTTPVSRLAVLAEAERVRVIEEWGTGAVPAAGIADADVMGLFEAQAAATPDAVALVFEDTRLTYRELDAWADRLARVLMEHGARPEKFIAVALPRSTELLVALLAVLKTGAAYLPIDLDFPTDRIAFMQAETDPVLVLDQTLFTSLNNRRSTTPLPPASPTTGNTAAYVLYTSGSTGRPKGVVISRSALTNLLTDMHTRIPLTAHDRLLAVTTVGFDIAGLELFAPLTTGATVVLAPPGLVHDPATLRQTLDQEQVTVMQATPSLWRAVVSDAGESLRAVRVLVGGEALPTDLATQLTSAAASVLNVYGPTETTIWSTTAPVTPDTTVTIGRPLTRTRLYVLDDHLQPVPPTVPGELYIAGTGIARGYLKRAGLTAERFVADPYGPAGTRMYRTGDIVRWTENGDLQYLRRADDQVKIRGHRIELGEIETVLTGLDTIAQAAVIVRDDRLIAYLTGTPDTAAIRAQLVQAVPDYMVPAAFVTLDALPLTANGKLDRKALPEPEFTGTAQSRAPRTPQEEILCGLFADILGLERVGIDDSFFDLGGHSLLATRLVSRIRTALDAELSVRQLFEASTVAAVAALVQQAGRARAGVVAGPRPDRIPLSFAQQGQWFLHQLEGPNATYNIPVALRLSGALDRSALEAALADVVERHESLRTVMAEDEQGAYQVIRTEVHPELNVEKVTAEHLPVALKTAAARAFDLTGEIPLRATLFETAPDAYVLLVLIHHIAADEWSFGPLARDLATAYTARHAGAGTAWVPLPVQYADFTLWQREVLGSEDDPESSAARQIAYWQHALAGLPAELELPTDRPRPSVPSYQGGSVEFEVSQELHWRVEEVAREHQASPFMVVQAALAVLLFRLGAGEDVPIGSPVAGRTDDALEDLVGFFVNTLVLRNDLSGNPTFSELLARVRETDLAAYAHQDVPFERLVRALNPERSSSRHPLFQTVLNWANDDNREALAASAGMPGLSVAVEEAATGAAKFDLVFHLSGVRGADGGAAGLRGELEFNADLFDRSTAVVWGERFVRVLEGLLTEPGRGIGAVPVLSGDERDAVVAGWTATSELPAGDGASLVDAFEAQVVAGAAAVSCEGVSLSYGELNAAANRLARVLVDRGVGPESLVAVALPRSTEMIVTLLGVLKAGAAYVPVDPSYPADRIAYLLDDANPALVIATSQVANDLNGDGWLLLDSPDTLSDLAGRSSGDLTQKERVSPLLPQHPAYVIYTSGSTGRPKGVVVAHEQVVRLFTATDHWFGFGPEQVWTMFHSYAFDFSVWELWGPLLHGGRLVVVPHTVSRSPEQFLDLLVQERVTVLNQTPSAFYQLIQADTENPDLGDRLALEYVVFGGEALDPGRLTAWFHRHPQDSPRLVNMYGITETTVHVTHRPLTPTTPGTPGAGSQRSLIGGPIPDLRLYVLDSALQPTAPGVPGEMYVAGAGLARGYLNRPALSAERFIADPYGPAGTRMYRSGDLARWTQDSEIEYLGRADHQVKIRGFRIELGEIETVLTTLTGVAQAAVIVRDDRLIAYLTGTPDTTAVRAELTKAVPDYMVPAAYVTLDTLPLTANGKLDRKALPDPEFTTAAQSRAPRTPQEELLCATFAQVLGVPQVGIDDSFFDLGGDSIMSIQLVSRARRAGLAISARDVFEHKTVEALASAGVGGSGDEAATASEDIPAVGELSLTPVMHWLAERGGSVAQFNQTVVLHTPSELDEQRLFVLVRALLDHHDALRLRMHAAGTPGGWSLEVTAPGTVAADSCVRRVDASQLDDDALRAALSVEGEAARRCLDPREGAMVRAVWFDRGPGRQGRLLLVVHHLAVDGVSWRILAEDLEEAWQAVSQGREPELAPVGTSFRSWAQKLQEAALTPAREEERDLWQATLTAPDPLLTDRALDPARDTFATARSLELRLPVAVTESLLGAAPARFHAGVEDVLLAGFAMAATEWRRRHGSPAAAEVLVDLEGHGRAEQIAPGADVSRTVGWFTSIYPVRLAPGAYDTVGARAGGPDVGAVLKRVKEQLRAVPDKGIGYGLLRHLNPSTAPALEQAGARPQLGFNYLGRFAPGAVAADSRVADWTMAPLAGASEDPALALAHTVEVNAATHDGPRGPELVATWTWAGELLDEERVRELADGWFGALGALARHSAVPGAGGLTPSDVPLAEVTQSEIEALEAEVRAGGAPAPAPSDDEAVPSEGARLVDVLPLSPLQEGLFFHSAYDDDSEPDLYTAQLAFDIEGSLDVAALRTAARLVLDRHTALRSSFRRTSAGRPVQVVVADVPLPWREVDLTHLSEPERSADAAKILEEEYRERFDLARPPLLRYVLIRLAAERWRLVLTNHHIVLDGWSLPILVRELLGFYAAPGSADQLPRVRPYRDYLGVLAAQDQDASHAAWREALSGLEGPTLAGPPQPGPGSAPERVELALSEQATAALSAQARSCGVTLNTLVEAAWAIVVGQLTGRDDVVFGVTVSGRPADLAGVEDMVGLFINTLPLRARINPGDNVADFVRRIQRDQAALLEQQHTGLAAIQQLMGMGALFDTSMVFENYPLDADALGELAGVSGLRLSDATNHDATHYALALVALPGNALSFRLDHRPDLFDRAAAQTIGERFVRVLASIAEQPGTPLGRIEVLTPAERDRLGTDWNGPARELPAATLPELFRAQALRTPDAEAVAFEGDVLSYAQLDERSARLADRLRSAGLGPEQAVAVSLPRSAELVVAMLAVLKSGAAYLPVDPDYPADRIAYVLDDAAPGLLITTSALNDRLGSPDVPRLLMDADAPDGPSVTYTGLGSADTPGTSPESRHPAYIIYTSGSTGRPKGVVVSHAGLPGLAASQIDAFAVEPDSRVLQFASPSFDAAVSEICMALLAGACLVMAPQERLMPGAPLAALLAEQRVTHVTLPPSALPSLSDDAMTSVRTLAVAGESCPADLVDRWSRGRRMLNAYGPTEATVCATMSEPLAGNTAPPIGRPIANTRTYVLDSALRPAPRGVEGELYIAGPGLARGYFGRPGLTSERFVADPYGAPGDRMYRTGDLARWTDRGELVYLGRADDQVKVRGFRIELGEVQAELDHAPGVAQSAVIVREDRPGDRRLVAYVVPRAQTAVDPKALRTRLAQHLPAYMVPSVFMEVGVLPLTANGKLDRKALPAPELSGSTTGRRPRSPQEDILCTLFAEVLGVPEVGIDDSFFDLGGHSLLATRLMNRVRSTLGVEVAVRRLFEAPTVAGLSAALGSADGPRPALTTRTRPERIPLSFAQQRLWFLNRFEGPSPTYNLPTALRLTGTLDREALRAALVDIVSRHESLRTVFAEESTGAHQVVLDAAAVRPEPVVVRVGESELTDRIAEAVRHGFDLATELPVKSWLFEISPEEHVLLVLIHHIAGDGWSMGPLARDLTTAYAARTVGRAPAWAPLPVQYADFTLWQRDVLGSEDDPESALNQQLRYWQQTLSALPAELELPTDRPRPAQATYRGDSVPLETSAELHRRVEEVAREHQASPFMVVQAALAVLLFRLGAGEDVPIGSPVAGRTDDALEDLVGFFVNTLVLRNDLSGDPTFSELLARVRETDLAAYAHQDVPFERLVEVLNPERSMSRHPLFQTVLEWNNDEQKAALDTVEQLPHLSVAPESAATGAAKFDLVFHLSGVRGADGGAAGLRGELEFNADLFDRSTAVVWGERFVRVLEGLLAEPGRGIGAVPVLSVGERDAVVETWTATSELPAGDGASLVDAFEAQVVAGAVAVSCEGVSLSYGELNAAANRLARVLVDRGVGPESLVAVALPRSTEMIVTLLGVLKAGAAYVPVDPSYPADRIAYLLDDANPALVIATSQVADDLNGDGWLLLDSPDTLSDLAGRSSGDLTQKERVSPLLPQHPAYVIYTSGSTGRPKGVVVAHEQVVRLFTATDPWFGFGPEQVWTMFHSYAFDFSVWELWGPLLHGGRLVVVPHTVSRSPEQFLDLLVQERVTVLNQTPSAFYQLIQADTENPDLGDRLALEHVVFGGEALDPGRLTAWFHRHPQNSPRLVNMYGITETTVHVTHRPLTPGTGKHRSLIGGPIPDLRLYILDSALQPTAPGVPGEMYVAGAGLARGYLNRPGLSAERFVADPYGPAGTRMYRSGDLARWTQDGEIEYLGRADHQVKIRGFRIELGEIETVLTTLPGVAQAAVIVRDDRLIAYLTGTPDTTAIRTQLAQAVPDYMVPAAYVTLDTLPLTANGKLDRKALPDPEFTATTQSRAPRTPQEEILCGLFADILGLSGTGTGVGIDDSFFDLGGHSLLATRLVSRIRTALDAELSVRQLFETPTVLGIAEALTSATTARTAITAGPRPTHIPLSFAQQRLWFLHQYEPGSSLYNIPIALRLTGDLDTGALHTALTDVVARHESLRTLFTQNTDTTDPHQVVLEEAQPSLATERVAEGDLATRMSSAMSYGFDLAAEIPLRATLFETGTDEYVLLLVMHHIAADGSSLAPLARDLTTAYAARVEGRAPAWAPLPVQYADFTLWQRANLGSEDDPGSQLSQQLDYWRQTLAELPAELELPTDRPRPTAPSHRGGAVEFDVPKELRERVEEVARENRASAFMVVQAALAVLLSRLGAGTDIPIGSPVAGRTDDAVEDLVGFFVNTVVLRTDLSGDPTFAELLGRVRHTDLAAYGHQDVPFERIVDLLNPERSAARHPLFQTVLSWNNDDDRAALAASAELPGLTVSAESTATEGAKFDLLFSFSDQDEATGGEGPAGHGGYAGHIGYSSDLFDHDTVRMLAERLITVLASLVADPMRPVGETVVLGTSERQRMLGEWNDSARELPAGSLPELFEAQAALHPDAVAVVFGDTTLSYAELNAKANRLAHRLGTGLAPEARVGVLMERSADLVVALLAVAKAGGVYVPLSTAYPDSRMRWILGETEAAVLLTDESLRSRAREVAGTASVLVPGSSPASTGPARDDDPGLAVQPDRLAYVMFTSGSTGKPKGVSATHADVADLARDRRWLGGVVDRVPLHSPHAWDGSTFELWAPLLNGGRVVVAPPGDLDIEALRRLVVDNGITALFLTTGLFGVLAQEHPECLASVRQVWTGGDLASPAAMRRVLDHCPSTKVVHVYGPTETTVFATSHEVGAADVDGQRGGVPIGRPLDNMRHYVLDESLRLVPPGVPGELYIAGAGLARGYWGRPDLTAEGFVADPFGAPGTRMYRTGDLVRWSSAGLVEFIGRADSQVKVRGFRIELTEIEAAFTASGSVKQVAVVVRQDRPGDKRLVAYVVPAASYAPQELRAQLARTLPDYMVPQVVVELDALPLTSVGKLDRKALPVPEFTAAPAGRAPRTGHEELLSGLFAEVLGVAEVSIDDGFFDLGGDSIMSIQLVSRARKAGLVISPKDVFERKTVAALAEVATEGAGSVRAEEAGAGVGPLPATPIMHWLAERGGSIDRFNQSTVLRVPAGLGLPHLHAAVQTLLDHHDALRMRVTEPAGPAQAPDAWDCAVAEPGAVPAMSVVRRVDARGLDGAGLESVYATEADGAADRLAPAAGIMLQVVWFDRGPEVPGRLLLVVNHLVVDGVSWRILLPDLVEAWEAAVAGREAEPAPVGTSLRRWSQRLREEAVAPARVAEADLWASMVADPEPLLGSAALDPEQDTHSTSRRIELRLPSEVTGPLLTSVPTVYNAGVNDVLLAAFAWALSEWRDQGRGRAFLVDLEGHGREEDAVGGVELSRTVGWFTSMYPVRIGTGTFDRADARAGGPAAGTVLKRVKEQLRAVPDGGIGHGLLRYLNPGTAQRLASGTRAQLGFNYLGRFAAEGGADGESVWGPEPGVRGPSGEAAEAPLAHVVELNSFTADGPEGPCLVATWTWARRLLAEESVEELGRLWFQALGALVEHAERPEAGGLTPSDVAMAEITQEEIDEFEDLL</sequence>
<feature type="region of interest" description="Disordered" evidence="6">
    <location>
        <begin position="6386"/>
        <end position="6406"/>
    </location>
</feature>
<dbReference type="RefSeq" id="WP_306069911.1">
    <property type="nucleotide sequence ID" value="NZ_CP120988.1"/>
</dbReference>
<dbReference type="Gene3D" id="1.10.1200.10">
    <property type="entry name" value="ACP-like"/>
    <property type="match status" value="5"/>
</dbReference>
<dbReference type="InterPro" id="IPR000873">
    <property type="entry name" value="AMP-dep_synth/lig_dom"/>
</dbReference>
<dbReference type="Gene3D" id="3.30.559.30">
    <property type="entry name" value="Nonribosomal peptide synthetase, condensation domain"/>
    <property type="match status" value="8"/>
</dbReference>
<dbReference type="Gene3D" id="3.40.50.980">
    <property type="match status" value="12"/>
</dbReference>
<dbReference type="PROSITE" id="PS00455">
    <property type="entry name" value="AMP_BINDING"/>
    <property type="match status" value="6"/>
</dbReference>
<evidence type="ECO:0000313" key="9">
    <source>
        <dbReference type="Proteomes" id="UP001235744"/>
    </source>
</evidence>
<dbReference type="Pfam" id="PF00668">
    <property type="entry name" value="Condensation"/>
    <property type="match status" value="8"/>
</dbReference>
<dbReference type="PANTHER" id="PTHR45527">
    <property type="entry name" value="NONRIBOSOMAL PEPTIDE SYNTHETASE"/>
    <property type="match status" value="1"/>
</dbReference>
<feature type="region of interest" description="Disordered" evidence="6">
    <location>
        <begin position="942"/>
        <end position="963"/>
    </location>
</feature>
<dbReference type="CDD" id="cd19540">
    <property type="entry name" value="LCL_NRPS-like"/>
    <property type="match status" value="3"/>
</dbReference>
<dbReference type="SMART" id="SM00823">
    <property type="entry name" value="PKS_PP"/>
    <property type="match status" value="6"/>
</dbReference>
<dbReference type="SUPFAM" id="SSF47336">
    <property type="entry name" value="ACP-like"/>
    <property type="match status" value="6"/>
</dbReference>
<evidence type="ECO:0000259" key="7">
    <source>
        <dbReference type="PROSITE" id="PS50075"/>
    </source>
</evidence>
<dbReference type="NCBIfam" id="NF003417">
    <property type="entry name" value="PRK04813.1"/>
    <property type="match status" value="6"/>
</dbReference>
<accession>A0ABY9J030</accession>
<dbReference type="NCBIfam" id="TIGR01720">
    <property type="entry name" value="NRPS-para261"/>
    <property type="match status" value="2"/>
</dbReference>
<dbReference type="InterPro" id="IPR006162">
    <property type="entry name" value="Ppantetheine_attach_site"/>
</dbReference>
<keyword evidence="3" id="KW-0597">Phosphoprotein</keyword>
<dbReference type="Pfam" id="PF00550">
    <property type="entry name" value="PP-binding"/>
    <property type="match status" value="6"/>
</dbReference>
<dbReference type="Gene3D" id="3.30.300.30">
    <property type="match status" value="6"/>
</dbReference>
<dbReference type="PANTHER" id="PTHR45527:SF1">
    <property type="entry name" value="FATTY ACID SYNTHASE"/>
    <property type="match status" value="1"/>
</dbReference>
<dbReference type="CDD" id="cd12116">
    <property type="entry name" value="A_NRPS_Ta1_like"/>
    <property type="match status" value="1"/>
</dbReference>
<evidence type="ECO:0000256" key="6">
    <source>
        <dbReference type="SAM" id="MobiDB-lite"/>
    </source>
</evidence>
<evidence type="ECO:0000256" key="3">
    <source>
        <dbReference type="ARBA" id="ARBA00022553"/>
    </source>
</evidence>
<comment type="cofactor">
    <cofactor evidence="1">
        <name>pantetheine 4'-phosphate</name>
        <dbReference type="ChEBI" id="CHEBI:47942"/>
    </cofactor>
</comment>
<dbReference type="CDD" id="cd17643">
    <property type="entry name" value="A_NRPS_Cytc1-like"/>
    <property type="match status" value="2"/>
</dbReference>
<dbReference type="NCBIfam" id="NF004282">
    <property type="entry name" value="PRK05691.1"/>
    <property type="match status" value="6"/>
</dbReference>
<dbReference type="InterPro" id="IPR025110">
    <property type="entry name" value="AMP-bd_C"/>
</dbReference>
<reference evidence="8 9" key="1">
    <citation type="submission" date="2023-03" db="EMBL/GenBank/DDBJ databases">
        <title>Isolation and description of six Streptomyces strains from soil environments, able to metabolize different microbial glucans.</title>
        <authorList>
            <person name="Widen T."/>
            <person name="Larsbrink J."/>
        </authorList>
    </citation>
    <scope>NUCLEOTIDE SEQUENCE [LARGE SCALE GENOMIC DNA]</scope>
    <source>
        <strain evidence="8 9">Alt2</strain>
    </source>
</reference>